<evidence type="ECO:0000313" key="2">
    <source>
        <dbReference type="EMBL" id="MBT1588045.1"/>
    </source>
</evidence>
<feature type="transmembrane region" description="Helical" evidence="1">
    <location>
        <begin position="81"/>
        <end position="97"/>
    </location>
</feature>
<dbReference type="Proteomes" id="UP001519641">
    <property type="component" value="Unassembled WGS sequence"/>
</dbReference>
<name>A0ABS5VGS9_9MICO</name>
<dbReference type="EMBL" id="JAHEWS010000012">
    <property type="protein sequence ID" value="MBT1588045.1"/>
    <property type="molecule type" value="Genomic_DNA"/>
</dbReference>
<dbReference type="RefSeq" id="WP_214544502.1">
    <property type="nucleotide sequence ID" value="NZ_JAHEWS010000012.1"/>
</dbReference>
<gene>
    <name evidence="2" type="ORF">KK097_09495</name>
</gene>
<accession>A0ABS5VGS9</accession>
<feature type="transmembrane region" description="Helical" evidence="1">
    <location>
        <begin position="39"/>
        <end position="60"/>
    </location>
</feature>
<keyword evidence="1" id="KW-1133">Transmembrane helix</keyword>
<organism evidence="2 3">
    <name type="scientific">Curtobacterium aurantiacum</name>
    <dbReference type="NCBI Taxonomy" id="3236919"/>
    <lineage>
        <taxon>Bacteria</taxon>
        <taxon>Bacillati</taxon>
        <taxon>Actinomycetota</taxon>
        <taxon>Actinomycetes</taxon>
        <taxon>Micrococcales</taxon>
        <taxon>Microbacteriaceae</taxon>
        <taxon>Curtobacterium</taxon>
    </lineage>
</organism>
<sequence length="158" mass="16281">MRRSVRLLTVIVIVTLFAVGVLAAVVFIQRALADPASDVAWVGTVRAMGLIVIGVMLTLLGRRGLPAAVDAINLLADAGPVRPLTVVVWVVLGANIYSTLRGWTVIVPVAAVVGAVVVGLPFVDRFLDRVLARQAAQADAEATTPVAPVAPAGTASDA</sequence>
<keyword evidence="3" id="KW-1185">Reference proteome</keyword>
<comment type="caution">
    <text evidence="2">The sequence shown here is derived from an EMBL/GenBank/DDBJ whole genome shotgun (WGS) entry which is preliminary data.</text>
</comment>
<evidence type="ECO:0000256" key="1">
    <source>
        <dbReference type="SAM" id="Phobius"/>
    </source>
</evidence>
<keyword evidence="1" id="KW-0472">Membrane</keyword>
<evidence type="ECO:0000313" key="3">
    <source>
        <dbReference type="Proteomes" id="UP001519641"/>
    </source>
</evidence>
<reference evidence="2 3" key="1">
    <citation type="submission" date="2021-05" db="EMBL/GenBank/DDBJ databases">
        <title>Whole genome sequence of Curtobacterium flaccumfaciens pv. flaccumfaciens strain CFBP 8819.</title>
        <authorList>
            <person name="Osdaghi E."/>
            <person name="Taghouti G."/>
            <person name="Portier P."/>
            <person name="Fazliarab A."/>
            <person name="Taghavi S.M."/>
            <person name="Briand M."/>
            <person name="Le-Saux M."/>
            <person name="Jacques M.-A."/>
        </authorList>
    </citation>
    <scope>NUCLEOTIDE SEQUENCE [LARGE SCALE GENOMIC DNA]</scope>
    <source>
        <strain evidence="2 3">CFBP 8819</strain>
    </source>
</reference>
<keyword evidence="1" id="KW-0812">Transmembrane</keyword>
<proteinExistence type="predicted"/>
<feature type="transmembrane region" description="Helical" evidence="1">
    <location>
        <begin position="103"/>
        <end position="123"/>
    </location>
</feature>
<protein>
    <submittedName>
        <fullName evidence="2">Uncharacterized protein</fullName>
    </submittedName>
</protein>